<dbReference type="GO" id="GO:0003989">
    <property type="term" value="F:acetyl-CoA carboxylase activity"/>
    <property type="evidence" value="ECO:0007669"/>
    <property type="project" value="InterPro"/>
</dbReference>
<evidence type="ECO:0000313" key="12">
    <source>
        <dbReference type="Proteomes" id="UP000317894"/>
    </source>
</evidence>
<evidence type="ECO:0000256" key="9">
    <source>
        <dbReference type="RuleBase" id="RU364072"/>
    </source>
</evidence>
<organism evidence="11 12">
    <name type="scientific">Glacieibacterium frigidum</name>
    <dbReference type="NCBI Taxonomy" id="2593303"/>
    <lineage>
        <taxon>Bacteria</taxon>
        <taxon>Pseudomonadati</taxon>
        <taxon>Pseudomonadota</taxon>
        <taxon>Alphaproteobacteria</taxon>
        <taxon>Sphingomonadales</taxon>
        <taxon>Sphingosinicellaceae</taxon>
        <taxon>Glacieibacterium</taxon>
    </lineage>
</organism>
<dbReference type="PANTHER" id="PTHR45266">
    <property type="entry name" value="OXALOACETATE DECARBOXYLASE ALPHA CHAIN"/>
    <property type="match status" value="1"/>
</dbReference>
<dbReference type="Pfam" id="PF00364">
    <property type="entry name" value="Biotin_lipoyl"/>
    <property type="match status" value="1"/>
</dbReference>
<keyword evidence="6 9" id="KW-0443">Lipid metabolism</keyword>
<dbReference type="EMBL" id="VJWA01000001">
    <property type="protein sequence ID" value="TRW17000.1"/>
    <property type="molecule type" value="Genomic_DNA"/>
</dbReference>
<dbReference type="SUPFAM" id="SSF51230">
    <property type="entry name" value="Single hybrid motif"/>
    <property type="match status" value="1"/>
</dbReference>
<evidence type="ECO:0000256" key="2">
    <source>
        <dbReference type="ARBA" id="ARBA00005194"/>
    </source>
</evidence>
<keyword evidence="7 9" id="KW-0275">Fatty acid biosynthesis</keyword>
<evidence type="ECO:0000256" key="4">
    <source>
        <dbReference type="ARBA" id="ARBA00022516"/>
    </source>
</evidence>
<evidence type="ECO:0000313" key="11">
    <source>
        <dbReference type="EMBL" id="TRW17000.1"/>
    </source>
</evidence>
<keyword evidence="4 9" id="KW-0444">Lipid biosynthesis</keyword>
<dbReference type="PROSITE" id="PS00188">
    <property type="entry name" value="BIOTIN"/>
    <property type="match status" value="1"/>
</dbReference>
<gene>
    <name evidence="11" type="primary">accB</name>
    <name evidence="11" type="ORF">FMM06_01965</name>
</gene>
<keyword evidence="12" id="KW-1185">Reference proteome</keyword>
<keyword evidence="8 9" id="KW-0092">Biotin</keyword>
<protein>
    <recommendedName>
        <fullName evidence="3 9">Biotin carboxyl carrier protein of acetyl-CoA carboxylase</fullName>
    </recommendedName>
</protein>
<keyword evidence="5 9" id="KW-0276">Fatty acid metabolism</keyword>
<evidence type="ECO:0000256" key="5">
    <source>
        <dbReference type="ARBA" id="ARBA00022832"/>
    </source>
</evidence>
<evidence type="ECO:0000256" key="6">
    <source>
        <dbReference type="ARBA" id="ARBA00023098"/>
    </source>
</evidence>
<reference evidence="11 12" key="1">
    <citation type="submission" date="2019-07" db="EMBL/GenBank/DDBJ databases">
        <title>Novel species isolated from glacier.</title>
        <authorList>
            <person name="Liu Q."/>
            <person name="Xin Y.-H."/>
        </authorList>
    </citation>
    <scope>NUCLEOTIDE SEQUENCE [LARGE SCALE GENOMIC DNA]</scope>
    <source>
        <strain evidence="11 12">LB1R16</strain>
    </source>
</reference>
<evidence type="ECO:0000256" key="7">
    <source>
        <dbReference type="ARBA" id="ARBA00023160"/>
    </source>
</evidence>
<evidence type="ECO:0000256" key="1">
    <source>
        <dbReference type="ARBA" id="ARBA00003761"/>
    </source>
</evidence>
<dbReference type="UniPathway" id="UPA00094"/>
<dbReference type="GO" id="GO:0006633">
    <property type="term" value="P:fatty acid biosynthetic process"/>
    <property type="evidence" value="ECO:0007669"/>
    <property type="project" value="UniProtKB-UniPathway"/>
</dbReference>
<evidence type="ECO:0000256" key="8">
    <source>
        <dbReference type="ARBA" id="ARBA00023267"/>
    </source>
</evidence>
<comment type="pathway">
    <text evidence="2 9">Lipid metabolism; fatty acid biosynthesis.</text>
</comment>
<dbReference type="PROSITE" id="PS50968">
    <property type="entry name" value="BIOTINYL_LIPOYL"/>
    <property type="match status" value="1"/>
</dbReference>
<dbReference type="NCBIfam" id="TIGR00531">
    <property type="entry name" value="BCCP"/>
    <property type="match status" value="1"/>
</dbReference>
<evidence type="ECO:0000259" key="10">
    <source>
        <dbReference type="PROSITE" id="PS50968"/>
    </source>
</evidence>
<proteinExistence type="predicted"/>
<dbReference type="PRINTS" id="PR01071">
    <property type="entry name" value="ACOABIOTINCC"/>
</dbReference>
<dbReference type="InterPro" id="IPR011053">
    <property type="entry name" value="Single_hybrid_motif"/>
</dbReference>
<evidence type="ECO:0000256" key="3">
    <source>
        <dbReference type="ARBA" id="ARBA00017562"/>
    </source>
</evidence>
<dbReference type="PANTHER" id="PTHR45266:SF3">
    <property type="entry name" value="OXALOACETATE DECARBOXYLASE ALPHA CHAIN"/>
    <property type="match status" value="1"/>
</dbReference>
<dbReference type="InterPro" id="IPR001882">
    <property type="entry name" value="Biotin_BS"/>
</dbReference>
<accession>A0A552UFK6</accession>
<dbReference type="InterPro" id="IPR000089">
    <property type="entry name" value="Biotin_lipoyl"/>
</dbReference>
<comment type="caution">
    <text evidence="11">The sequence shown here is derived from an EMBL/GenBank/DDBJ whole genome shotgun (WGS) entry which is preliminary data.</text>
</comment>
<dbReference type="AlphaFoldDB" id="A0A552UFK6"/>
<feature type="domain" description="Lipoyl-binding" evidence="10">
    <location>
        <begin position="81"/>
        <end position="157"/>
    </location>
</feature>
<dbReference type="RefSeq" id="WP_143554544.1">
    <property type="nucleotide sequence ID" value="NZ_VJWA01000001.1"/>
</dbReference>
<dbReference type="CDD" id="cd06850">
    <property type="entry name" value="biotinyl_domain"/>
    <property type="match status" value="1"/>
</dbReference>
<dbReference type="InterPro" id="IPR001249">
    <property type="entry name" value="AcCoA_biotinCC"/>
</dbReference>
<comment type="function">
    <text evidence="1 9">This protein is a component of the acetyl coenzyme A carboxylase complex; first, biotin carboxylase catalyzes the carboxylation of the carrier protein and then the transcarboxylase transfers the carboxyl group to form malonyl-CoA.</text>
</comment>
<dbReference type="Gene3D" id="2.40.50.100">
    <property type="match status" value="1"/>
</dbReference>
<dbReference type="InterPro" id="IPR050709">
    <property type="entry name" value="Biotin_Carboxyl_Carrier/Decarb"/>
</dbReference>
<dbReference type="OrthoDB" id="9811735at2"/>
<name>A0A552UFK6_9SPHN</name>
<dbReference type="Proteomes" id="UP000317894">
    <property type="component" value="Unassembled WGS sequence"/>
</dbReference>
<dbReference type="GO" id="GO:0009317">
    <property type="term" value="C:acetyl-CoA carboxylase complex"/>
    <property type="evidence" value="ECO:0007669"/>
    <property type="project" value="InterPro"/>
</dbReference>
<sequence>MTEPTTMQVDTALVRELAELLDATKLTEIEVSDGDRKIRVARKAAAVQGFAPASAAAAPAAASAPAAAAAAPATEDWKAHPGLVRSPIVGTAYLTPDPTSPPFVAVGKTVKEGDTLLIVEAMKVMNPIVAPRAGTVVRICIVNEQPVEYDEPLVIIE</sequence>